<dbReference type="OrthoDB" id="411017at2759"/>
<proteinExistence type="predicted"/>
<gene>
    <name evidence="5" type="ORF">BZG36_02997</name>
</gene>
<protein>
    <recommendedName>
        <fullName evidence="7">Peroxisomal biogenesis factor 11</fullName>
    </recommendedName>
</protein>
<dbReference type="Proteomes" id="UP000242875">
    <property type="component" value="Unassembled WGS sequence"/>
</dbReference>
<keyword evidence="3" id="KW-0576">Peroxisome</keyword>
<dbReference type="Pfam" id="PF05648">
    <property type="entry name" value="PEX11"/>
    <property type="match status" value="1"/>
</dbReference>
<evidence type="ECO:0000313" key="5">
    <source>
        <dbReference type="EMBL" id="OZJ03369.1"/>
    </source>
</evidence>
<evidence type="ECO:0000313" key="6">
    <source>
        <dbReference type="Proteomes" id="UP000242875"/>
    </source>
</evidence>
<dbReference type="InterPro" id="IPR008733">
    <property type="entry name" value="PEX11"/>
</dbReference>
<keyword evidence="2" id="KW-0472">Membrane</keyword>
<comment type="subcellular location">
    <subcellularLocation>
        <location evidence="4">Peroxisome membrane</location>
    </subcellularLocation>
</comment>
<evidence type="ECO:0000256" key="3">
    <source>
        <dbReference type="ARBA" id="ARBA00023140"/>
    </source>
</evidence>
<dbReference type="GO" id="GO:0005778">
    <property type="term" value="C:peroxisomal membrane"/>
    <property type="evidence" value="ECO:0007669"/>
    <property type="project" value="UniProtKB-SubCell"/>
</dbReference>
<evidence type="ECO:0000256" key="1">
    <source>
        <dbReference type="ARBA" id="ARBA00022593"/>
    </source>
</evidence>
<keyword evidence="1" id="KW-0962">Peroxisome biogenesis</keyword>
<evidence type="ECO:0008006" key="7">
    <source>
        <dbReference type="Google" id="ProtNLM"/>
    </source>
</evidence>
<sequence length="242" mass="27305">MTVTLDQVLRFLNTTNGREKTYRGVQYFARFYAWHLFRQGATKDQIARWTNLKNTLAVARKLYRLGKPLEAGQSAYAAVSHKDEFIRFTQLGRQIGYFGYYVCEMIGWLHSIGFYKNSNNARVLQTGFKLWLAALLCSIASGLYKLREINLRASVLERSKRAIAQGTEKEAAKGADVKVESKLLEKERYAVNYQMTQDVLDALIPAATLDYIGLDDGIVGLAGLTTSIMGGMTQWKKVNGDH</sequence>
<keyword evidence="6" id="KW-1185">Reference proteome</keyword>
<evidence type="ECO:0000256" key="2">
    <source>
        <dbReference type="ARBA" id="ARBA00023136"/>
    </source>
</evidence>
<comment type="caution">
    <text evidence="5">The sequence shown here is derived from an EMBL/GenBank/DDBJ whole genome shotgun (WGS) entry which is preliminary data.</text>
</comment>
<reference evidence="5 6" key="1">
    <citation type="journal article" date="2017" name="Mycologia">
        <title>Bifiguratus adelaidae, gen. et sp. nov., a new member of Mucoromycotina in endophytic and soil-dwelling habitats.</title>
        <authorList>
            <person name="Torres-Cruz T.J."/>
            <person name="Billingsley Tobias T.L."/>
            <person name="Almatruk M."/>
            <person name="Hesse C."/>
            <person name="Kuske C.R."/>
            <person name="Desiro A."/>
            <person name="Benucci G.M."/>
            <person name="Bonito G."/>
            <person name="Stajich J.E."/>
            <person name="Dunlap C."/>
            <person name="Arnold A.E."/>
            <person name="Porras-Alfaro A."/>
        </authorList>
    </citation>
    <scope>NUCLEOTIDE SEQUENCE [LARGE SCALE GENOMIC DNA]</scope>
    <source>
        <strain evidence="5 6">AZ0501</strain>
    </source>
</reference>
<dbReference type="GO" id="GO:0016559">
    <property type="term" value="P:peroxisome fission"/>
    <property type="evidence" value="ECO:0007669"/>
    <property type="project" value="InterPro"/>
</dbReference>
<dbReference type="EMBL" id="MVBO01000089">
    <property type="protein sequence ID" value="OZJ03369.1"/>
    <property type="molecule type" value="Genomic_DNA"/>
</dbReference>
<evidence type="ECO:0000256" key="4">
    <source>
        <dbReference type="ARBA" id="ARBA00046271"/>
    </source>
</evidence>
<dbReference type="PANTHER" id="PTHR12652:SF50">
    <property type="entry name" value="PEROXIN 11"/>
    <property type="match status" value="1"/>
</dbReference>
<dbReference type="AlphaFoldDB" id="A0A261XYC3"/>
<name>A0A261XYC3_9FUNG</name>
<dbReference type="PANTHER" id="PTHR12652">
    <property type="entry name" value="PEROXISOMAL BIOGENESIS FACTOR 11"/>
    <property type="match status" value="1"/>
</dbReference>
<organism evidence="5 6">
    <name type="scientific">Bifiguratus adelaidae</name>
    <dbReference type="NCBI Taxonomy" id="1938954"/>
    <lineage>
        <taxon>Eukaryota</taxon>
        <taxon>Fungi</taxon>
        <taxon>Fungi incertae sedis</taxon>
        <taxon>Mucoromycota</taxon>
        <taxon>Mucoromycotina</taxon>
        <taxon>Endogonomycetes</taxon>
        <taxon>Endogonales</taxon>
        <taxon>Endogonales incertae sedis</taxon>
        <taxon>Bifiguratus</taxon>
    </lineage>
</organism>
<accession>A0A261XYC3</accession>